<feature type="transmembrane region" description="Helical" evidence="1">
    <location>
        <begin position="55"/>
        <end position="74"/>
    </location>
</feature>
<gene>
    <name evidence="2" type="ORF">H8718_00045</name>
</gene>
<evidence type="ECO:0000256" key="1">
    <source>
        <dbReference type="SAM" id="Phobius"/>
    </source>
</evidence>
<reference evidence="2" key="1">
    <citation type="submission" date="2020-08" db="EMBL/GenBank/DDBJ databases">
        <title>Genome public.</title>
        <authorList>
            <person name="Liu C."/>
            <person name="Sun Q."/>
        </authorList>
    </citation>
    <scope>NUCLEOTIDE SEQUENCE</scope>
    <source>
        <strain evidence="2">NSJ-12</strain>
    </source>
</reference>
<protein>
    <submittedName>
        <fullName evidence="2">DUF5317 domain-containing protein</fullName>
    </submittedName>
</protein>
<dbReference type="AlphaFoldDB" id="A0A926ICL2"/>
<dbReference type="Pfam" id="PF17248">
    <property type="entry name" value="DUF5317"/>
    <property type="match status" value="1"/>
</dbReference>
<comment type="caution">
    <text evidence="2">The sequence shown here is derived from an EMBL/GenBank/DDBJ whole genome shotgun (WGS) entry which is preliminary data.</text>
</comment>
<sequence>MFGISLIVAIILGYLLKGRLSHLINLQIRGIWLILIGFLLERGLNLLLKIGWMELGILTYLLDLLMYILILIFIWRNSRLKPLCAMGIGFVMNAIPIFANGGAMPVSPKAMDYMGISTDASLTGLYSIMREETHFKILSDIIPIFLGKVGFVISIGDIVLCIGMIWLVIKGMRTKQ</sequence>
<name>A0A926ICL2_9FIRM</name>
<dbReference type="RefSeq" id="WP_177671318.1">
    <property type="nucleotide sequence ID" value="NZ_JACRSY010000001.1"/>
</dbReference>
<keyword evidence="1" id="KW-0812">Transmembrane</keyword>
<dbReference type="Proteomes" id="UP000655830">
    <property type="component" value="Unassembled WGS sequence"/>
</dbReference>
<proteinExistence type="predicted"/>
<keyword evidence="3" id="KW-1185">Reference proteome</keyword>
<accession>A0A926ICL2</accession>
<feature type="transmembrane region" description="Helical" evidence="1">
    <location>
        <begin position="31"/>
        <end position="48"/>
    </location>
</feature>
<evidence type="ECO:0000313" key="2">
    <source>
        <dbReference type="EMBL" id="MBC8577929.1"/>
    </source>
</evidence>
<dbReference type="InterPro" id="IPR035168">
    <property type="entry name" value="DUF5317"/>
</dbReference>
<evidence type="ECO:0000313" key="3">
    <source>
        <dbReference type="Proteomes" id="UP000655830"/>
    </source>
</evidence>
<organism evidence="2 3">
    <name type="scientific">Zhenhengia yiwuensis</name>
    <dbReference type="NCBI Taxonomy" id="2763666"/>
    <lineage>
        <taxon>Bacteria</taxon>
        <taxon>Bacillati</taxon>
        <taxon>Bacillota</taxon>
        <taxon>Clostridia</taxon>
        <taxon>Lachnospirales</taxon>
        <taxon>Lachnospiraceae</taxon>
        <taxon>Zhenhengia</taxon>
    </lineage>
</organism>
<keyword evidence="1" id="KW-0472">Membrane</keyword>
<feature type="transmembrane region" description="Helical" evidence="1">
    <location>
        <begin position="80"/>
        <end position="99"/>
    </location>
</feature>
<dbReference type="EMBL" id="JACRSY010000001">
    <property type="protein sequence ID" value="MBC8577929.1"/>
    <property type="molecule type" value="Genomic_DNA"/>
</dbReference>
<keyword evidence="1" id="KW-1133">Transmembrane helix</keyword>
<feature type="transmembrane region" description="Helical" evidence="1">
    <location>
        <begin position="149"/>
        <end position="169"/>
    </location>
</feature>